<evidence type="ECO:0000313" key="3">
    <source>
        <dbReference type="Proteomes" id="UP001212411"/>
    </source>
</evidence>
<organism evidence="2 3">
    <name type="scientific">Schizosaccharomyces osmophilus</name>
    <dbReference type="NCBI Taxonomy" id="2545709"/>
    <lineage>
        <taxon>Eukaryota</taxon>
        <taxon>Fungi</taxon>
        <taxon>Dikarya</taxon>
        <taxon>Ascomycota</taxon>
        <taxon>Taphrinomycotina</taxon>
        <taxon>Schizosaccharomycetes</taxon>
        <taxon>Schizosaccharomycetales</taxon>
        <taxon>Schizosaccharomycetaceae</taxon>
        <taxon>Schizosaccharomyces</taxon>
    </lineage>
</organism>
<keyword evidence="2" id="KW-0269">Exonuclease</keyword>
<dbReference type="GeneID" id="80877977"/>
<dbReference type="GO" id="GO:0004540">
    <property type="term" value="F:RNA nuclease activity"/>
    <property type="evidence" value="ECO:0007669"/>
    <property type="project" value="InterPro"/>
</dbReference>
<gene>
    <name evidence="2" type="primary">rpm1</name>
    <name evidence="2" type="ORF">SOMG_04504</name>
</gene>
<reference evidence="2 3" key="1">
    <citation type="journal article" date="2023" name="G3 (Bethesda)">
        <title>A high-quality reference genome for the fission yeast Schizosaccharomyces osmophilus.</title>
        <authorList>
            <person name="Jia G.S."/>
            <person name="Zhang W.C."/>
            <person name="Liang Y."/>
            <person name="Liu X.H."/>
            <person name="Rhind N."/>
            <person name="Pidoux A."/>
            <person name="Brysch-Herzberg M."/>
            <person name="Du L.L."/>
        </authorList>
    </citation>
    <scope>NUCLEOTIDE SEQUENCE [LARGE SCALE GENOMIC DNA]</scope>
    <source>
        <strain evidence="2 3">CBS 15793</strain>
    </source>
</reference>
<protein>
    <submittedName>
        <fullName evidence="2">Mitochondrial 3'-5' exonuclease for RNA 3' ss-tail</fullName>
    </submittedName>
</protein>
<dbReference type="GO" id="GO:0003723">
    <property type="term" value="F:RNA binding"/>
    <property type="evidence" value="ECO:0007669"/>
    <property type="project" value="InterPro"/>
</dbReference>
<name>A0AAE9WFB0_9SCHI</name>
<dbReference type="Proteomes" id="UP001212411">
    <property type="component" value="Chromosome 3"/>
</dbReference>
<evidence type="ECO:0000313" key="2">
    <source>
        <dbReference type="EMBL" id="WBW74830.1"/>
    </source>
</evidence>
<keyword evidence="2" id="KW-0378">Hydrolase</keyword>
<dbReference type="PANTHER" id="PTHR23355:SF66">
    <property type="entry name" value="DIS3-LIKE EXONUCLEASE 2-RELATED"/>
    <property type="match status" value="1"/>
</dbReference>
<accession>A0AAE9WFB0</accession>
<proteinExistence type="predicted"/>
<feature type="domain" description="RNB" evidence="1">
    <location>
        <begin position="496"/>
        <end position="840"/>
    </location>
</feature>
<dbReference type="InterPro" id="IPR012340">
    <property type="entry name" value="NA-bd_OB-fold"/>
</dbReference>
<dbReference type="EMBL" id="CP115613">
    <property type="protein sequence ID" value="WBW74830.1"/>
    <property type="molecule type" value="Genomic_DNA"/>
</dbReference>
<dbReference type="SMART" id="SM00955">
    <property type="entry name" value="RNB"/>
    <property type="match status" value="1"/>
</dbReference>
<dbReference type="AlphaFoldDB" id="A0AAE9WFB0"/>
<dbReference type="InterPro" id="IPR050180">
    <property type="entry name" value="RNR_Ribonuclease"/>
</dbReference>
<dbReference type="InterPro" id="IPR001900">
    <property type="entry name" value="RNase_II/R"/>
</dbReference>
<keyword evidence="3" id="KW-1185">Reference proteome</keyword>
<keyword evidence="2" id="KW-0540">Nuclease</keyword>
<dbReference type="PANTHER" id="PTHR23355">
    <property type="entry name" value="RIBONUCLEASE"/>
    <property type="match status" value="1"/>
</dbReference>
<dbReference type="GO" id="GO:0004527">
    <property type="term" value="F:exonuclease activity"/>
    <property type="evidence" value="ECO:0007669"/>
    <property type="project" value="UniProtKB-KW"/>
</dbReference>
<dbReference type="RefSeq" id="XP_056039073.1">
    <property type="nucleotide sequence ID" value="XM_056183288.1"/>
</dbReference>
<sequence>MLLKPSFSLRKCSFLVHGATLSLSRRSVNEFSCSKRYTHRWCSSIRWNPSQRWNTFIISKRSSFSSFSFFREPVDESKITAKSTIPATVDVDRLLLDLERNKKLSVPIKDLLQNSLDFTKRAHISYDAESSDTLEGQEIAESELVQTQVAPEVSHPFEYGDLLVLANSTGLQVGIYVGTNPKNHANLITTITEGGDMIFIRIPRVLLRFPRFLKEFHKYCHKKKLNGQLRIPPNYLEMITKSLKHVNKKVQETCFTNLIKFNEIYPTLRAREPMPFHVTFSELLKIVYGDQVIGIPEKIALLMYLTTRNHRFVIVDHLFSEIQSVFLNPLYNDPTFEDVLHTIRIKSPGYFTFLRKARQLIQNEGFKTLPTSPKTIRPVPLRSFEWNDYEKKIISFIKYQTIMCNLQKVPHSLLSDIYKDIGLYDYTEDFSASDFHKLLCDIGVWSPWTLSRLLAPEAQLALPQLHSDTRKQYEKDYEHFSDPSHSVSNDVLEDLRTDLTHLKSFAIDSSSTLEVDDAISIEKKRKGFWLHIHIANPSSMIDLNSPLMAFAEKNFQTLYLTHIEKKFMLPLELTKQLWTLDGSDKQRALTFSAKLSKNGEVLDFKVQPSWISRVKRYTYSQICAALNEKENLTTYSSLQARDFGKEPDIPADDQQKILSIFEEVKKFTYFRQRKNSFMFQQPSFSVDLLPEKVPETMISGRNPVYWSSFPSISLTVNHSGMNIAELLVSECMILAGHISAKFFKEYRIPGVYRGQNIPCSFDNSFNENFDKLLRARDEFGRVPLEQVYPISPYLASSYMSTKGSPHFSLGINSGYMQSTSPLRRFTDLINHYQMQCVLLKDTSKLITQEQIESKLPLYSTKGKLMKYTSRYTERFWALEFLARLPKDKLPLCHGIINTEGQPTVILEEFGLKAQIGVNYELEKYHLTRKAVRIELVQPFQNQLFVSVVED</sequence>
<dbReference type="KEGG" id="som:SOMG_04504"/>
<dbReference type="SUPFAM" id="SSF50249">
    <property type="entry name" value="Nucleic acid-binding proteins"/>
    <property type="match status" value="1"/>
</dbReference>
<dbReference type="Pfam" id="PF00773">
    <property type="entry name" value="RNB"/>
    <property type="match status" value="1"/>
</dbReference>
<evidence type="ECO:0000259" key="1">
    <source>
        <dbReference type="SMART" id="SM00955"/>
    </source>
</evidence>